<proteinExistence type="predicted"/>
<dbReference type="EMBL" id="FNUY01000011">
    <property type="protein sequence ID" value="SEG74991.1"/>
    <property type="molecule type" value="Genomic_DNA"/>
</dbReference>
<organism evidence="3 4">
    <name type="scientific">Bosea lathyri</name>
    <dbReference type="NCBI Taxonomy" id="1036778"/>
    <lineage>
        <taxon>Bacteria</taxon>
        <taxon>Pseudomonadati</taxon>
        <taxon>Pseudomonadota</taxon>
        <taxon>Alphaproteobacteria</taxon>
        <taxon>Hyphomicrobiales</taxon>
        <taxon>Boseaceae</taxon>
        <taxon>Bosea</taxon>
    </lineage>
</organism>
<reference evidence="3 4" key="1">
    <citation type="submission" date="2016-10" db="EMBL/GenBank/DDBJ databases">
        <authorList>
            <person name="de Groot N.N."/>
        </authorList>
    </citation>
    <scope>NUCLEOTIDE SEQUENCE [LARGE SCALE GENOMIC DNA]</scope>
    <source>
        <strain evidence="3 4">DSM 26656</strain>
    </source>
</reference>
<feature type="domain" description="Cadherin-like" evidence="2">
    <location>
        <begin position="5"/>
        <end position="97"/>
    </location>
</feature>
<dbReference type="OrthoDB" id="475207at2"/>
<gene>
    <name evidence="3" type="ORF">SAMN04488115_111168</name>
</gene>
<name>A0A1H6CPS9_9HYPH</name>
<dbReference type="InterPro" id="IPR041690">
    <property type="entry name" value="Cadherin_5"/>
</dbReference>
<dbReference type="Proteomes" id="UP000236743">
    <property type="component" value="Unassembled WGS sequence"/>
</dbReference>
<dbReference type="Gene3D" id="2.60.40.3440">
    <property type="match status" value="1"/>
</dbReference>
<evidence type="ECO:0000313" key="4">
    <source>
        <dbReference type="Proteomes" id="UP000236743"/>
    </source>
</evidence>
<keyword evidence="4" id="KW-1185">Reference proteome</keyword>
<evidence type="ECO:0000313" key="3">
    <source>
        <dbReference type="EMBL" id="SEG74991.1"/>
    </source>
</evidence>
<dbReference type="AlphaFoldDB" id="A0A1H6CPS9"/>
<sequence length="147" mass="15871">MNPLNDAPVARDESYTNAGGAYLHGTEDKVLLIPFAELIKNDSDIDSLTLRLETIAYSENGSAEILANGDICFTPNENFWGVASFRYVVSDEQGLAGDGLVTLYFDPVADAPPVAGDDIIHVYEDVPTIIPRAALLANDSDIDRDPL</sequence>
<dbReference type="InterPro" id="IPR040853">
    <property type="entry name" value="RapA2_cadherin-like"/>
</dbReference>
<evidence type="ECO:0000259" key="1">
    <source>
        <dbReference type="Pfam" id="PF17803"/>
    </source>
</evidence>
<dbReference type="Pfam" id="PF17803">
    <property type="entry name" value="Cadherin_4"/>
    <property type="match status" value="1"/>
</dbReference>
<protein>
    <submittedName>
        <fullName evidence="3">Uncharacterized protein</fullName>
    </submittedName>
</protein>
<dbReference type="Pfam" id="PF17892">
    <property type="entry name" value="Cadherin_5"/>
    <property type="match status" value="1"/>
</dbReference>
<evidence type="ECO:0000259" key="2">
    <source>
        <dbReference type="Pfam" id="PF17892"/>
    </source>
</evidence>
<accession>A0A1H6CPS9</accession>
<feature type="domain" description="RapA2 cadherin-like" evidence="1">
    <location>
        <begin position="101"/>
        <end position="147"/>
    </location>
</feature>